<protein>
    <submittedName>
        <fullName evidence="1">Uncharacterized protein</fullName>
    </submittedName>
</protein>
<proteinExistence type="predicted"/>
<comment type="caution">
    <text evidence="1">The sequence shown here is derived from an EMBL/GenBank/DDBJ whole genome shotgun (WGS) entry which is preliminary data.</text>
</comment>
<name>A0AAV4P6M3_CAEEX</name>
<evidence type="ECO:0000313" key="1">
    <source>
        <dbReference type="EMBL" id="GIX92860.1"/>
    </source>
</evidence>
<sequence length="294" mass="30725">MEVLTLGVDPPCGGSYAEGWSSTTGSTRFTCSGVKSTLWCSYAESWCCTTGSTRFTCSRRQSMFEVPPLGVDPPCGVPTLKAGVVPSSFTCSGWCCPPVPPVSPGQSKYSLFLPLGVGPLCGVPALKNFQSFRRCASSGCPPCGVHSFTCSSRCVPPVPPFAPFRGVKSIGWCPPLGGGPYAESLWCSTRFTCSKAGVDLLVFHLSWVPPVPGVKVYPVPPLGVDPPCGVPTLKVGVVPPVPPVSPVPGVRVCRSSSSGCRSACGLIPTLAVLYVPHVSPVQASEYAEVPHSWC</sequence>
<reference evidence="1 2" key="1">
    <citation type="submission" date="2021-06" db="EMBL/GenBank/DDBJ databases">
        <title>Caerostris extrusa draft genome.</title>
        <authorList>
            <person name="Kono N."/>
            <person name="Arakawa K."/>
        </authorList>
    </citation>
    <scope>NUCLEOTIDE SEQUENCE [LARGE SCALE GENOMIC DNA]</scope>
</reference>
<keyword evidence="2" id="KW-1185">Reference proteome</keyword>
<accession>A0AAV4P6M3</accession>
<dbReference type="EMBL" id="BPLR01021720">
    <property type="protein sequence ID" value="GIX92860.1"/>
    <property type="molecule type" value="Genomic_DNA"/>
</dbReference>
<dbReference type="Proteomes" id="UP001054945">
    <property type="component" value="Unassembled WGS sequence"/>
</dbReference>
<gene>
    <name evidence="1" type="ORF">CEXT_610391</name>
</gene>
<evidence type="ECO:0000313" key="2">
    <source>
        <dbReference type="Proteomes" id="UP001054945"/>
    </source>
</evidence>
<dbReference type="AlphaFoldDB" id="A0AAV4P6M3"/>
<organism evidence="1 2">
    <name type="scientific">Caerostris extrusa</name>
    <name type="common">Bark spider</name>
    <name type="synonym">Caerostris bankana</name>
    <dbReference type="NCBI Taxonomy" id="172846"/>
    <lineage>
        <taxon>Eukaryota</taxon>
        <taxon>Metazoa</taxon>
        <taxon>Ecdysozoa</taxon>
        <taxon>Arthropoda</taxon>
        <taxon>Chelicerata</taxon>
        <taxon>Arachnida</taxon>
        <taxon>Araneae</taxon>
        <taxon>Araneomorphae</taxon>
        <taxon>Entelegynae</taxon>
        <taxon>Araneoidea</taxon>
        <taxon>Araneidae</taxon>
        <taxon>Caerostris</taxon>
    </lineage>
</organism>